<comment type="caution">
    <text evidence="1">The sequence shown here is derived from an EMBL/GenBank/DDBJ whole genome shotgun (WGS) entry which is preliminary data.</text>
</comment>
<name>A0A9X1MIB4_9MICC</name>
<evidence type="ECO:0000313" key="1">
    <source>
        <dbReference type="EMBL" id="MCC3299810.1"/>
    </source>
</evidence>
<dbReference type="RefSeq" id="WP_227897832.1">
    <property type="nucleotide sequence ID" value="NZ_CP099467.1"/>
</dbReference>
<gene>
    <name evidence="1" type="ORF">LJ757_18790</name>
</gene>
<organism evidence="1 2">
    <name type="scientific">Arthrobacter caoxuetaonis</name>
    <dbReference type="NCBI Taxonomy" id="2886935"/>
    <lineage>
        <taxon>Bacteria</taxon>
        <taxon>Bacillati</taxon>
        <taxon>Actinomycetota</taxon>
        <taxon>Actinomycetes</taxon>
        <taxon>Micrococcales</taxon>
        <taxon>Micrococcaceae</taxon>
        <taxon>Arthrobacter</taxon>
    </lineage>
</organism>
<accession>A0A9X1MIB4</accession>
<protein>
    <submittedName>
        <fullName evidence="1">Uncharacterized protein</fullName>
    </submittedName>
</protein>
<reference evidence="1" key="1">
    <citation type="submission" date="2021-10" db="EMBL/GenBank/DDBJ databases">
        <title>Novel species in genus Arthrobacter.</title>
        <authorList>
            <person name="Liu Y."/>
        </authorList>
    </citation>
    <scope>NUCLEOTIDE SEQUENCE</scope>
    <source>
        <strain evidence="1">Zg-Y453</strain>
    </source>
</reference>
<dbReference type="EMBL" id="JAJFZV010000020">
    <property type="protein sequence ID" value="MCC3299810.1"/>
    <property type="molecule type" value="Genomic_DNA"/>
</dbReference>
<keyword evidence="2" id="KW-1185">Reference proteome</keyword>
<dbReference type="AlphaFoldDB" id="A0A9X1MIB4"/>
<sequence>MNPVKITQIALLSAALTIGLLNPVYNGLTLLALGMTALTGYLGYRFRGTTETPAA</sequence>
<proteinExistence type="predicted"/>
<evidence type="ECO:0000313" key="2">
    <source>
        <dbReference type="Proteomes" id="UP001139158"/>
    </source>
</evidence>
<dbReference type="Proteomes" id="UP001139158">
    <property type="component" value="Unassembled WGS sequence"/>
</dbReference>